<keyword evidence="3" id="KW-0032">Aminotransferase</keyword>
<proteinExistence type="inferred from homology"/>
<keyword evidence="5" id="KW-0663">Pyridoxal phosphate</keyword>
<dbReference type="InterPro" id="IPR004839">
    <property type="entry name" value="Aminotransferase_I/II_large"/>
</dbReference>
<dbReference type="PANTHER" id="PTHR46383">
    <property type="entry name" value="ASPARTATE AMINOTRANSFERASE"/>
    <property type="match status" value="1"/>
</dbReference>
<evidence type="ECO:0000256" key="1">
    <source>
        <dbReference type="ARBA" id="ARBA00001933"/>
    </source>
</evidence>
<dbReference type="AlphaFoldDB" id="X0YP24"/>
<evidence type="ECO:0000259" key="6">
    <source>
        <dbReference type="Pfam" id="PF00155"/>
    </source>
</evidence>
<dbReference type="InterPro" id="IPR050596">
    <property type="entry name" value="AspAT/PAT-like"/>
</dbReference>
<dbReference type="FunFam" id="3.40.640.10:FF:000033">
    <property type="entry name" value="Aspartate aminotransferase"/>
    <property type="match status" value="1"/>
</dbReference>
<name>X0YP24_9ZZZZ</name>
<protein>
    <recommendedName>
        <fullName evidence="6">Aminotransferase class I/classII large domain-containing protein</fullName>
    </recommendedName>
</protein>
<comment type="similarity">
    <text evidence="2">Belongs to the class-I pyridoxal-phosphate-dependent aminotransferase family.</text>
</comment>
<dbReference type="Pfam" id="PF00155">
    <property type="entry name" value="Aminotran_1_2"/>
    <property type="match status" value="1"/>
</dbReference>
<feature type="non-terminal residue" evidence="7">
    <location>
        <position position="1"/>
    </location>
</feature>
<dbReference type="InterPro" id="IPR004838">
    <property type="entry name" value="NHTrfase_class1_PyrdxlP-BS"/>
</dbReference>
<comment type="cofactor">
    <cofactor evidence="1">
        <name>pyridoxal 5'-phosphate</name>
        <dbReference type="ChEBI" id="CHEBI:597326"/>
    </cofactor>
</comment>
<dbReference type="Gene3D" id="3.40.640.10">
    <property type="entry name" value="Type I PLP-dependent aspartate aminotransferase-like (Major domain)"/>
    <property type="match status" value="1"/>
</dbReference>
<sequence length="246" mass="27794">GIPELRKAVSDKFKRENGIEYESSQILICNGGKQALYEVFRTICEEGDQVLIPTPCYVSYAEQIKLAGAEPVFFKTKEENNFRPTLDEVKANFTPRIRAFIINSPNNPTGSIFEKEQLKKIVKLLVDRGVYIITDEVYEHLVYDGRNHISVASLGKKEKEMSITVNSVSKTYAMTGWRVGYAAGPREIIKAMSNLQGHATGNVNSIAQKATIEALNGTQEPVRNMVKEYEKRREYIVKRLNEIEGI</sequence>
<dbReference type="SUPFAM" id="SSF53383">
    <property type="entry name" value="PLP-dependent transferases"/>
    <property type="match status" value="1"/>
</dbReference>
<evidence type="ECO:0000313" key="7">
    <source>
        <dbReference type="EMBL" id="GAG38451.1"/>
    </source>
</evidence>
<reference evidence="7" key="1">
    <citation type="journal article" date="2014" name="Front. Microbiol.">
        <title>High frequency of phylogenetically diverse reductive dehalogenase-homologous genes in deep subseafloor sedimentary metagenomes.</title>
        <authorList>
            <person name="Kawai M."/>
            <person name="Futagami T."/>
            <person name="Toyoda A."/>
            <person name="Takaki Y."/>
            <person name="Nishi S."/>
            <person name="Hori S."/>
            <person name="Arai W."/>
            <person name="Tsubouchi T."/>
            <person name="Morono Y."/>
            <person name="Uchiyama I."/>
            <person name="Ito T."/>
            <person name="Fujiyama A."/>
            <person name="Inagaki F."/>
            <person name="Takami H."/>
        </authorList>
    </citation>
    <scope>NUCLEOTIDE SEQUENCE</scope>
    <source>
        <strain evidence="7">Expedition CK06-06</strain>
    </source>
</reference>
<feature type="domain" description="Aminotransferase class I/classII large" evidence="6">
    <location>
        <begin position="1"/>
        <end position="245"/>
    </location>
</feature>
<evidence type="ECO:0000256" key="5">
    <source>
        <dbReference type="ARBA" id="ARBA00022898"/>
    </source>
</evidence>
<organism evidence="7">
    <name type="scientific">marine sediment metagenome</name>
    <dbReference type="NCBI Taxonomy" id="412755"/>
    <lineage>
        <taxon>unclassified sequences</taxon>
        <taxon>metagenomes</taxon>
        <taxon>ecological metagenomes</taxon>
    </lineage>
</organism>
<dbReference type="PROSITE" id="PS00105">
    <property type="entry name" value="AA_TRANSFER_CLASS_1"/>
    <property type="match status" value="1"/>
</dbReference>
<accession>X0YP24</accession>
<comment type="caution">
    <text evidence="7">The sequence shown here is derived from an EMBL/GenBank/DDBJ whole genome shotgun (WGS) entry which is preliminary data.</text>
</comment>
<dbReference type="Gene3D" id="3.90.1150.10">
    <property type="entry name" value="Aspartate Aminotransferase, domain 1"/>
    <property type="match status" value="1"/>
</dbReference>
<gene>
    <name evidence="7" type="ORF">S01H1_69244</name>
</gene>
<dbReference type="PANTHER" id="PTHR46383:SF1">
    <property type="entry name" value="ASPARTATE AMINOTRANSFERASE"/>
    <property type="match status" value="1"/>
</dbReference>
<dbReference type="PRINTS" id="PR00753">
    <property type="entry name" value="ACCSYNTHASE"/>
</dbReference>
<dbReference type="InterPro" id="IPR015424">
    <property type="entry name" value="PyrdxlP-dep_Trfase"/>
</dbReference>
<evidence type="ECO:0000256" key="4">
    <source>
        <dbReference type="ARBA" id="ARBA00022679"/>
    </source>
</evidence>
<evidence type="ECO:0000256" key="2">
    <source>
        <dbReference type="ARBA" id="ARBA00007441"/>
    </source>
</evidence>
<dbReference type="EMBL" id="BARS01045960">
    <property type="protein sequence ID" value="GAG38451.1"/>
    <property type="molecule type" value="Genomic_DNA"/>
</dbReference>
<dbReference type="InterPro" id="IPR015421">
    <property type="entry name" value="PyrdxlP-dep_Trfase_major"/>
</dbReference>
<keyword evidence="4" id="KW-0808">Transferase</keyword>
<dbReference type="GO" id="GO:0006520">
    <property type="term" value="P:amino acid metabolic process"/>
    <property type="evidence" value="ECO:0007669"/>
    <property type="project" value="InterPro"/>
</dbReference>
<dbReference type="GO" id="GO:0008483">
    <property type="term" value="F:transaminase activity"/>
    <property type="evidence" value="ECO:0007669"/>
    <property type="project" value="UniProtKB-KW"/>
</dbReference>
<feature type="non-terminal residue" evidence="7">
    <location>
        <position position="246"/>
    </location>
</feature>
<dbReference type="InterPro" id="IPR015422">
    <property type="entry name" value="PyrdxlP-dep_Trfase_small"/>
</dbReference>
<evidence type="ECO:0000256" key="3">
    <source>
        <dbReference type="ARBA" id="ARBA00022576"/>
    </source>
</evidence>
<dbReference type="GO" id="GO:0030170">
    <property type="term" value="F:pyridoxal phosphate binding"/>
    <property type="evidence" value="ECO:0007669"/>
    <property type="project" value="InterPro"/>
</dbReference>
<dbReference type="CDD" id="cd00609">
    <property type="entry name" value="AAT_like"/>
    <property type="match status" value="1"/>
</dbReference>